<accession>D5VTL9</accession>
<name>D5VTL9_METIM</name>
<dbReference type="InterPro" id="IPR027417">
    <property type="entry name" value="P-loop_NTPase"/>
</dbReference>
<dbReference type="EMBL" id="CP002009">
    <property type="protein sequence ID" value="ADG13922.1"/>
    <property type="molecule type" value="Genomic_DNA"/>
</dbReference>
<dbReference type="GO" id="GO:0005524">
    <property type="term" value="F:ATP binding"/>
    <property type="evidence" value="ECO:0007669"/>
    <property type="project" value="TreeGrafter"/>
</dbReference>
<dbReference type="GO" id="GO:0005829">
    <property type="term" value="C:cytosol"/>
    <property type="evidence" value="ECO:0007669"/>
    <property type="project" value="TreeGrafter"/>
</dbReference>
<evidence type="ECO:0000259" key="1">
    <source>
        <dbReference type="Pfam" id="PF01656"/>
    </source>
</evidence>
<dbReference type="PANTHER" id="PTHR43384:SF3">
    <property type="entry name" value="AAA+ ATPASE DOMAIN-CONTAINING PROTEIN"/>
    <property type="match status" value="1"/>
</dbReference>
<organism evidence="2 3">
    <name type="scientific">Methanocaldococcus infernus (strain DSM 11812 / JCM 15783 / ME)</name>
    <dbReference type="NCBI Taxonomy" id="573063"/>
    <lineage>
        <taxon>Archaea</taxon>
        <taxon>Methanobacteriati</taxon>
        <taxon>Methanobacteriota</taxon>
        <taxon>Methanomada group</taxon>
        <taxon>Methanococci</taxon>
        <taxon>Methanococcales</taxon>
        <taxon>Methanocaldococcaceae</taxon>
        <taxon>Methanocaldococcus</taxon>
    </lineage>
</organism>
<dbReference type="InterPro" id="IPR050625">
    <property type="entry name" value="ParA/MinD_ATPase"/>
</dbReference>
<dbReference type="AlphaFoldDB" id="D5VTL9"/>
<feature type="domain" description="CobQ/CobB/MinD/ParA nucleotide binding" evidence="1">
    <location>
        <begin position="5"/>
        <end position="215"/>
    </location>
</feature>
<dbReference type="HOGENOM" id="CLU_082962_1_0_2"/>
<dbReference type="Proteomes" id="UP000002061">
    <property type="component" value="Chromosome"/>
</dbReference>
<dbReference type="InterPro" id="IPR002586">
    <property type="entry name" value="CobQ/CobB/MinD/ParA_Nub-bd_dom"/>
</dbReference>
<evidence type="ECO:0000313" key="2">
    <source>
        <dbReference type="EMBL" id="ADG13922.1"/>
    </source>
</evidence>
<dbReference type="Pfam" id="PF01656">
    <property type="entry name" value="CbiA"/>
    <property type="match status" value="1"/>
</dbReference>
<dbReference type="GeneID" id="9132292"/>
<gene>
    <name evidence="2" type="ordered locus">Metin_1272</name>
</gene>
<dbReference type="RefSeq" id="WP_013100667.1">
    <property type="nucleotide sequence ID" value="NC_014122.1"/>
</dbReference>
<protein>
    <submittedName>
        <fullName evidence="2">Cobyrinic acid ac-diamide synthase</fullName>
    </submittedName>
</protein>
<evidence type="ECO:0000313" key="3">
    <source>
        <dbReference type="Proteomes" id="UP000002061"/>
    </source>
</evidence>
<dbReference type="SUPFAM" id="SSF52540">
    <property type="entry name" value="P-loop containing nucleoside triphosphate hydrolases"/>
    <property type="match status" value="1"/>
</dbReference>
<dbReference type="Gene3D" id="3.40.50.300">
    <property type="entry name" value="P-loop containing nucleotide triphosphate hydrolases"/>
    <property type="match status" value="1"/>
</dbReference>
<dbReference type="PIRSF" id="PIRSF005647">
    <property type="entry name" value="CooC"/>
    <property type="match status" value="1"/>
</dbReference>
<dbReference type="GO" id="GO:0016887">
    <property type="term" value="F:ATP hydrolysis activity"/>
    <property type="evidence" value="ECO:0007669"/>
    <property type="project" value="TreeGrafter"/>
</dbReference>
<dbReference type="GO" id="GO:0051782">
    <property type="term" value="P:negative regulation of cell division"/>
    <property type="evidence" value="ECO:0007669"/>
    <property type="project" value="TreeGrafter"/>
</dbReference>
<dbReference type="KEGG" id="mif:Metin_1272"/>
<keyword evidence="3" id="KW-1185">Reference proteome</keyword>
<dbReference type="STRING" id="573063.Metin_1272"/>
<reference evidence="2" key="1">
    <citation type="submission" date="2010-04" db="EMBL/GenBank/DDBJ databases">
        <title>Complete sequence of Methanocaldococcus infernus ME.</title>
        <authorList>
            <consortium name="US DOE Joint Genome Institute"/>
            <person name="Lucas S."/>
            <person name="Copeland A."/>
            <person name="Lapidus A."/>
            <person name="Cheng J.-F."/>
            <person name="Bruce D."/>
            <person name="Goodwin L."/>
            <person name="Pitluck S."/>
            <person name="Munk A.C."/>
            <person name="Detter J.C."/>
            <person name="Han C."/>
            <person name="Tapia R."/>
            <person name="Land M."/>
            <person name="Hauser L."/>
            <person name="Kyrpides N."/>
            <person name="Mikhailova N."/>
            <person name="Sieprawska-Lupa M."/>
            <person name="Whitman W.B."/>
            <person name="Woyke T."/>
        </authorList>
    </citation>
    <scope>NUCLEOTIDE SEQUENCE [LARGE SCALE GENOMIC DNA]</scope>
    <source>
        <strain evidence="2">ME</strain>
    </source>
</reference>
<dbReference type="InterPro" id="IPR014433">
    <property type="entry name" value="CooC"/>
</dbReference>
<sequence>MKIAIIGKGGVGKSTITAMLAKSLSKDKEVLVIDGDESNLTLNKFLGIERGKEFINYIGGREGFKKLKRSEKLFKNKISLNDIKEYLTKKDNIYFLTIGKIHDFGEGCACPIGALLKELLNNLDFDGYTIIDTEAGLEHFGRGVEESCDLIILIVDPTLESLNFAEKVKDICQRLGKNYYFIINKADDETLKILLDRLDKDKILGVIKENREIVRKCLLGEELEPVEEIEKIAHFITSNSKTIPSPNL</sequence>
<proteinExistence type="predicted"/>
<dbReference type="OrthoDB" id="31168at2157"/>
<dbReference type="PANTHER" id="PTHR43384">
    <property type="entry name" value="SEPTUM SITE-DETERMINING PROTEIN MIND HOMOLOG, CHLOROPLASTIC-RELATED"/>
    <property type="match status" value="1"/>
</dbReference>
<dbReference type="eggNOG" id="arCOG00588">
    <property type="taxonomic scope" value="Archaea"/>
</dbReference>
<dbReference type="GO" id="GO:0009898">
    <property type="term" value="C:cytoplasmic side of plasma membrane"/>
    <property type="evidence" value="ECO:0007669"/>
    <property type="project" value="TreeGrafter"/>
</dbReference>